<dbReference type="AlphaFoldDB" id="A0A5C3LGP9"/>
<evidence type="ECO:0000256" key="1">
    <source>
        <dbReference type="ARBA" id="ARBA00001971"/>
    </source>
</evidence>
<dbReference type="InterPro" id="IPR050364">
    <property type="entry name" value="Cytochrome_P450_fung"/>
</dbReference>
<dbReference type="STRING" id="68775.A0A5C3LGP9"/>
<dbReference type="OrthoDB" id="2789670at2759"/>
<dbReference type="Gene3D" id="1.10.630.10">
    <property type="entry name" value="Cytochrome P450"/>
    <property type="match status" value="1"/>
</dbReference>
<organism evidence="10 11">
    <name type="scientific">Crucibulum laeve</name>
    <dbReference type="NCBI Taxonomy" id="68775"/>
    <lineage>
        <taxon>Eukaryota</taxon>
        <taxon>Fungi</taxon>
        <taxon>Dikarya</taxon>
        <taxon>Basidiomycota</taxon>
        <taxon>Agaricomycotina</taxon>
        <taxon>Agaricomycetes</taxon>
        <taxon>Agaricomycetidae</taxon>
        <taxon>Agaricales</taxon>
        <taxon>Agaricineae</taxon>
        <taxon>Nidulariaceae</taxon>
        <taxon>Crucibulum</taxon>
    </lineage>
</organism>
<dbReference type="PANTHER" id="PTHR46300:SF7">
    <property type="entry name" value="P450, PUTATIVE (EUROFUNG)-RELATED"/>
    <property type="match status" value="1"/>
</dbReference>
<keyword evidence="11" id="KW-1185">Reference proteome</keyword>
<dbReference type="InterPro" id="IPR036396">
    <property type="entry name" value="Cyt_P450_sf"/>
</dbReference>
<gene>
    <name evidence="10" type="ORF">BDQ12DRAFT_618244</name>
</gene>
<dbReference type="PANTHER" id="PTHR46300">
    <property type="entry name" value="P450, PUTATIVE (EUROFUNG)-RELATED-RELATED"/>
    <property type="match status" value="1"/>
</dbReference>
<evidence type="ECO:0000256" key="9">
    <source>
        <dbReference type="PIRSR" id="PIRSR602401-1"/>
    </source>
</evidence>
<sequence>MSFHILGRRVVIIDKPSVAEDLLTRRALIYSDRHFPPMGGELMKREHNMFYIAYNDRFKTYRRLLHREFNPSAVKNFWSTQQSEARSLVSNICQADSENLFVCVQRAAASLIMKISFGYTIDNDNDHFVFLAESSLKLAYLAGAPGRWLVDSFPILRFLPDWFPGADFKRKAKIWGRKLDNLSIEPHHWAQKQMVSGTAEPSFTSRLLNLDDERERSPDYDDIVRHTAGSLYAAGVDTLAASMKVFFYAMTCNPEIQRKAQEEVDSVTSAERRLPTLEDRASMPYLECILKEVLRWAPPAPMGLAHCSSSDDVYKGYFIPAKTSVYANIWAMTHDEDEYPDPYLFNPDRFLAKEGERQQKDPRGLVYGFGRRLCPGSHFAEFYLFIQMATCLAILDVFKDVDCNGVCIDPKAEFSTGLTTHMAPFPCIVKPRSRDSLAMIQNDHIASC</sequence>
<dbReference type="GO" id="GO:0005506">
    <property type="term" value="F:iron ion binding"/>
    <property type="evidence" value="ECO:0007669"/>
    <property type="project" value="InterPro"/>
</dbReference>
<dbReference type="InterPro" id="IPR002401">
    <property type="entry name" value="Cyt_P450_E_grp-I"/>
</dbReference>
<dbReference type="PRINTS" id="PR00385">
    <property type="entry name" value="P450"/>
</dbReference>
<evidence type="ECO:0000256" key="5">
    <source>
        <dbReference type="ARBA" id="ARBA00022723"/>
    </source>
</evidence>
<name>A0A5C3LGP9_9AGAR</name>
<keyword evidence="5 9" id="KW-0479">Metal-binding</keyword>
<comment type="cofactor">
    <cofactor evidence="1 9">
        <name>heme</name>
        <dbReference type="ChEBI" id="CHEBI:30413"/>
    </cofactor>
</comment>
<dbReference type="SUPFAM" id="SSF48264">
    <property type="entry name" value="Cytochrome P450"/>
    <property type="match status" value="1"/>
</dbReference>
<keyword evidence="6" id="KW-0560">Oxidoreductase</keyword>
<evidence type="ECO:0000256" key="3">
    <source>
        <dbReference type="ARBA" id="ARBA00010617"/>
    </source>
</evidence>
<dbReference type="CDD" id="cd11065">
    <property type="entry name" value="CYP64-like"/>
    <property type="match status" value="1"/>
</dbReference>
<dbReference type="GO" id="GO:0016705">
    <property type="term" value="F:oxidoreductase activity, acting on paired donors, with incorporation or reduction of molecular oxygen"/>
    <property type="evidence" value="ECO:0007669"/>
    <property type="project" value="InterPro"/>
</dbReference>
<dbReference type="Proteomes" id="UP000308652">
    <property type="component" value="Unassembled WGS sequence"/>
</dbReference>
<feature type="binding site" description="axial binding residue" evidence="9">
    <location>
        <position position="374"/>
    </location>
    <ligand>
        <name>heme</name>
        <dbReference type="ChEBI" id="CHEBI:30413"/>
    </ligand>
    <ligandPart>
        <name>Fe</name>
        <dbReference type="ChEBI" id="CHEBI:18248"/>
    </ligandPart>
</feature>
<dbReference type="EMBL" id="ML213707">
    <property type="protein sequence ID" value="TFK31795.1"/>
    <property type="molecule type" value="Genomic_DNA"/>
</dbReference>
<evidence type="ECO:0000256" key="4">
    <source>
        <dbReference type="ARBA" id="ARBA00022617"/>
    </source>
</evidence>
<evidence type="ECO:0000313" key="11">
    <source>
        <dbReference type="Proteomes" id="UP000308652"/>
    </source>
</evidence>
<evidence type="ECO:0000313" key="10">
    <source>
        <dbReference type="EMBL" id="TFK31795.1"/>
    </source>
</evidence>
<reference evidence="10 11" key="1">
    <citation type="journal article" date="2019" name="Nat. Ecol. Evol.">
        <title>Megaphylogeny resolves global patterns of mushroom evolution.</title>
        <authorList>
            <person name="Varga T."/>
            <person name="Krizsan K."/>
            <person name="Foldi C."/>
            <person name="Dima B."/>
            <person name="Sanchez-Garcia M."/>
            <person name="Sanchez-Ramirez S."/>
            <person name="Szollosi G.J."/>
            <person name="Szarkandi J.G."/>
            <person name="Papp V."/>
            <person name="Albert L."/>
            <person name="Andreopoulos W."/>
            <person name="Angelini C."/>
            <person name="Antonin V."/>
            <person name="Barry K.W."/>
            <person name="Bougher N.L."/>
            <person name="Buchanan P."/>
            <person name="Buyck B."/>
            <person name="Bense V."/>
            <person name="Catcheside P."/>
            <person name="Chovatia M."/>
            <person name="Cooper J."/>
            <person name="Damon W."/>
            <person name="Desjardin D."/>
            <person name="Finy P."/>
            <person name="Geml J."/>
            <person name="Haridas S."/>
            <person name="Hughes K."/>
            <person name="Justo A."/>
            <person name="Karasinski D."/>
            <person name="Kautmanova I."/>
            <person name="Kiss B."/>
            <person name="Kocsube S."/>
            <person name="Kotiranta H."/>
            <person name="LaButti K.M."/>
            <person name="Lechner B.E."/>
            <person name="Liimatainen K."/>
            <person name="Lipzen A."/>
            <person name="Lukacs Z."/>
            <person name="Mihaltcheva S."/>
            <person name="Morgado L.N."/>
            <person name="Niskanen T."/>
            <person name="Noordeloos M.E."/>
            <person name="Ohm R.A."/>
            <person name="Ortiz-Santana B."/>
            <person name="Ovrebo C."/>
            <person name="Racz N."/>
            <person name="Riley R."/>
            <person name="Savchenko A."/>
            <person name="Shiryaev A."/>
            <person name="Soop K."/>
            <person name="Spirin V."/>
            <person name="Szebenyi C."/>
            <person name="Tomsovsky M."/>
            <person name="Tulloss R.E."/>
            <person name="Uehling J."/>
            <person name="Grigoriev I.V."/>
            <person name="Vagvolgyi C."/>
            <person name="Papp T."/>
            <person name="Martin F.M."/>
            <person name="Miettinen O."/>
            <person name="Hibbett D.S."/>
            <person name="Nagy L.G."/>
        </authorList>
    </citation>
    <scope>NUCLEOTIDE SEQUENCE [LARGE SCALE GENOMIC DNA]</scope>
    <source>
        <strain evidence="10 11">CBS 166.37</strain>
    </source>
</reference>
<dbReference type="Pfam" id="PF00067">
    <property type="entry name" value="p450"/>
    <property type="match status" value="1"/>
</dbReference>
<proteinExistence type="inferred from homology"/>
<evidence type="ECO:0000256" key="2">
    <source>
        <dbReference type="ARBA" id="ARBA00005179"/>
    </source>
</evidence>
<keyword evidence="7 9" id="KW-0408">Iron</keyword>
<keyword evidence="8" id="KW-0503">Monooxygenase</keyword>
<keyword evidence="4 9" id="KW-0349">Heme</keyword>
<dbReference type="PRINTS" id="PR00463">
    <property type="entry name" value="EP450I"/>
</dbReference>
<protein>
    <submittedName>
        <fullName evidence="10">Cytochrome P450</fullName>
    </submittedName>
</protein>
<evidence type="ECO:0000256" key="6">
    <source>
        <dbReference type="ARBA" id="ARBA00023002"/>
    </source>
</evidence>
<comment type="similarity">
    <text evidence="3">Belongs to the cytochrome P450 family.</text>
</comment>
<accession>A0A5C3LGP9</accession>
<comment type="pathway">
    <text evidence="2">Secondary metabolite biosynthesis.</text>
</comment>
<evidence type="ECO:0000256" key="7">
    <source>
        <dbReference type="ARBA" id="ARBA00023004"/>
    </source>
</evidence>
<evidence type="ECO:0000256" key="8">
    <source>
        <dbReference type="ARBA" id="ARBA00023033"/>
    </source>
</evidence>
<dbReference type="GO" id="GO:0020037">
    <property type="term" value="F:heme binding"/>
    <property type="evidence" value="ECO:0007669"/>
    <property type="project" value="InterPro"/>
</dbReference>
<dbReference type="InterPro" id="IPR001128">
    <property type="entry name" value="Cyt_P450"/>
</dbReference>
<dbReference type="GO" id="GO:0004497">
    <property type="term" value="F:monooxygenase activity"/>
    <property type="evidence" value="ECO:0007669"/>
    <property type="project" value="UniProtKB-KW"/>
</dbReference>